<evidence type="ECO:0000313" key="1">
    <source>
        <dbReference type="EMBL" id="KKQ66715.1"/>
    </source>
</evidence>
<dbReference type="Proteomes" id="UP000034235">
    <property type="component" value="Unassembled WGS sequence"/>
</dbReference>
<dbReference type="NCBIfam" id="TIGR04258">
    <property type="entry name" value="4helix_suffix"/>
    <property type="match status" value="1"/>
</dbReference>
<gene>
    <name evidence="1" type="ORF">US86_C0004G0033</name>
</gene>
<dbReference type="EMBL" id="LBUP01000004">
    <property type="protein sequence ID" value="KKQ66715.1"/>
    <property type="molecule type" value="Genomic_DNA"/>
</dbReference>
<dbReference type="InterPro" id="IPR026354">
    <property type="entry name" value="4helix_suffix_dom"/>
</dbReference>
<dbReference type="Pfam" id="PF05635">
    <property type="entry name" value="23S_rRNA_IVP"/>
    <property type="match status" value="1"/>
</dbReference>
<reference evidence="1 2" key="1">
    <citation type="journal article" date="2015" name="Nature">
        <title>rRNA introns, odd ribosomes, and small enigmatic genomes across a large radiation of phyla.</title>
        <authorList>
            <person name="Brown C.T."/>
            <person name="Hug L.A."/>
            <person name="Thomas B.C."/>
            <person name="Sharon I."/>
            <person name="Castelle C.J."/>
            <person name="Singh A."/>
            <person name="Wilkins M.J."/>
            <person name="Williams K.H."/>
            <person name="Banfield J.F."/>
        </authorList>
    </citation>
    <scope>NUCLEOTIDE SEQUENCE [LARGE SCALE GENOMIC DNA]</scope>
</reference>
<protein>
    <recommendedName>
        <fullName evidence="3">S23 ribosomal protein</fullName>
    </recommendedName>
</protein>
<dbReference type="SUPFAM" id="SSF158446">
    <property type="entry name" value="IVS-encoded protein-like"/>
    <property type="match status" value="1"/>
</dbReference>
<dbReference type="NCBIfam" id="TIGR02436">
    <property type="entry name" value="four helix bundle protein"/>
    <property type="match status" value="1"/>
</dbReference>
<name>A0A0G0JUK3_9BACT</name>
<dbReference type="InterPro" id="IPR036583">
    <property type="entry name" value="23S_rRNA_IVS_sf"/>
</dbReference>
<sequence>MSQPGYKYLKSFQMTVVIYDLTQIFVDRWINKHSRTYDQMEQSARSGKQNIAEGYLEKSLKSYIYLLGVAYASLGELREDYEDFLRQRSLKQWTDTDSRIREFREFRVKLITPNTLNTPNLPIDPEEAANFMITLIHQAEYLLTRQIESLQQKFITEGGFTENLFKKRLEYRNKK</sequence>
<comment type="caution">
    <text evidence="1">The sequence shown here is derived from an EMBL/GenBank/DDBJ whole genome shotgun (WGS) entry which is preliminary data.</text>
</comment>
<evidence type="ECO:0000313" key="2">
    <source>
        <dbReference type="Proteomes" id="UP000034235"/>
    </source>
</evidence>
<proteinExistence type="predicted"/>
<accession>A0A0G0JUK3</accession>
<organism evidence="1 2">
    <name type="scientific">Candidatus Daviesbacteria bacterium GW2011_GWA2_38_24</name>
    <dbReference type="NCBI Taxonomy" id="1618422"/>
    <lineage>
        <taxon>Bacteria</taxon>
        <taxon>Candidatus Daviesiibacteriota</taxon>
    </lineage>
</organism>
<dbReference type="Gene3D" id="1.20.1440.60">
    <property type="entry name" value="23S rRNA-intervening sequence"/>
    <property type="match status" value="1"/>
</dbReference>
<evidence type="ECO:0008006" key="3">
    <source>
        <dbReference type="Google" id="ProtNLM"/>
    </source>
</evidence>
<dbReference type="AlphaFoldDB" id="A0A0G0JUK3"/>
<dbReference type="InterPro" id="IPR012657">
    <property type="entry name" value="23S_rRNA-intervening_sequence"/>
</dbReference>